<dbReference type="EMBL" id="BARS01042393">
    <property type="protein sequence ID" value="GAG41453.1"/>
    <property type="molecule type" value="Genomic_DNA"/>
</dbReference>
<evidence type="ECO:0000313" key="1">
    <source>
        <dbReference type="EMBL" id="GAG41453.1"/>
    </source>
</evidence>
<organism evidence="1">
    <name type="scientific">marine sediment metagenome</name>
    <dbReference type="NCBI Taxonomy" id="412755"/>
    <lineage>
        <taxon>unclassified sequences</taxon>
        <taxon>metagenomes</taxon>
        <taxon>ecological metagenomes</taxon>
    </lineage>
</organism>
<sequence>EPQSIVESDFKLIAIVTIGPDLLGPMFQKMASYFFFLPLHPPLGLQVFSDLDCMLFQLLRGRNFDKLRGI</sequence>
<protein>
    <submittedName>
        <fullName evidence="1">Uncharacterized protein</fullName>
    </submittedName>
</protein>
<proteinExistence type="predicted"/>
<dbReference type="AlphaFoldDB" id="X0XY33"/>
<name>X0XY33_9ZZZZ</name>
<comment type="caution">
    <text evidence="1">The sequence shown here is derived from an EMBL/GenBank/DDBJ whole genome shotgun (WGS) entry which is preliminary data.</text>
</comment>
<feature type="non-terminal residue" evidence="1">
    <location>
        <position position="1"/>
    </location>
</feature>
<accession>X0XY33</accession>
<gene>
    <name evidence="1" type="ORF">S01H1_64328</name>
</gene>
<reference evidence="1" key="1">
    <citation type="journal article" date="2014" name="Front. Microbiol.">
        <title>High frequency of phylogenetically diverse reductive dehalogenase-homologous genes in deep subseafloor sedimentary metagenomes.</title>
        <authorList>
            <person name="Kawai M."/>
            <person name="Futagami T."/>
            <person name="Toyoda A."/>
            <person name="Takaki Y."/>
            <person name="Nishi S."/>
            <person name="Hori S."/>
            <person name="Arai W."/>
            <person name="Tsubouchi T."/>
            <person name="Morono Y."/>
            <person name="Uchiyama I."/>
            <person name="Ito T."/>
            <person name="Fujiyama A."/>
            <person name="Inagaki F."/>
            <person name="Takami H."/>
        </authorList>
    </citation>
    <scope>NUCLEOTIDE SEQUENCE</scope>
    <source>
        <strain evidence="1">Expedition CK06-06</strain>
    </source>
</reference>